<gene>
    <name evidence="3" type="ORF">LIER_30472</name>
</gene>
<keyword evidence="4" id="KW-1185">Reference proteome</keyword>
<dbReference type="InterPro" id="IPR013083">
    <property type="entry name" value="Znf_RING/FYVE/PHD"/>
</dbReference>
<evidence type="ECO:0000256" key="1">
    <source>
        <dbReference type="ARBA" id="ARBA00022737"/>
    </source>
</evidence>
<sequence>MNICSIWSKLVREEKVRCEVCGEQISSSDVVHCYHSCNFFLHQVCAKRPREITHLMHPLRLTKRPAGYSCDSCRQLYDYGSAYNCRQCDFDLHILCALPSENEHIHHHPLTFQRRMASFVCNFCRVEDKDQSYLYYKCPF</sequence>
<comment type="caution">
    <text evidence="3">The sequence shown here is derived from an EMBL/GenBank/DDBJ whole genome shotgun (WGS) entry which is preliminary data.</text>
</comment>
<accession>A0AAV3RNR9</accession>
<dbReference type="PANTHER" id="PTHR46288">
    <property type="entry name" value="PHORBOL-ESTER/DAG-TYPE DOMAIN-CONTAINING PROTEIN"/>
    <property type="match status" value="1"/>
</dbReference>
<reference evidence="3 4" key="1">
    <citation type="submission" date="2024-01" db="EMBL/GenBank/DDBJ databases">
        <title>The complete chloroplast genome sequence of Lithospermum erythrorhizon: insights into the phylogenetic relationship among Boraginaceae species and the maternal lineages of purple gromwells.</title>
        <authorList>
            <person name="Okada T."/>
            <person name="Watanabe K."/>
        </authorList>
    </citation>
    <scope>NUCLEOTIDE SEQUENCE [LARGE SCALE GENOMIC DNA]</scope>
</reference>
<dbReference type="InterPro" id="IPR046349">
    <property type="entry name" value="C1-like_sf"/>
</dbReference>
<dbReference type="Pfam" id="PF03107">
    <property type="entry name" value="C1_2"/>
    <property type="match status" value="1"/>
</dbReference>
<dbReference type="InterPro" id="IPR004146">
    <property type="entry name" value="DC1"/>
</dbReference>
<dbReference type="AlphaFoldDB" id="A0AAV3RNR9"/>
<evidence type="ECO:0000313" key="4">
    <source>
        <dbReference type="Proteomes" id="UP001454036"/>
    </source>
</evidence>
<feature type="domain" description="DC1" evidence="2">
    <location>
        <begin position="54"/>
        <end position="97"/>
    </location>
</feature>
<dbReference type="EMBL" id="BAABME010010927">
    <property type="protein sequence ID" value="GAA0182974.1"/>
    <property type="molecule type" value="Genomic_DNA"/>
</dbReference>
<dbReference type="Gene3D" id="3.30.40.10">
    <property type="entry name" value="Zinc/RING finger domain, C3HC4 (zinc finger)"/>
    <property type="match status" value="1"/>
</dbReference>
<keyword evidence="1" id="KW-0677">Repeat</keyword>
<protein>
    <recommendedName>
        <fullName evidence="2">DC1 domain-containing protein</fullName>
    </recommendedName>
</protein>
<dbReference type="SUPFAM" id="SSF57889">
    <property type="entry name" value="Cysteine-rich domain"/>
    <property type="match status" value="1"/>
</dbReference>
<dbReference type="Proteomes" id="UP001454036">
    <property type="component" value="Unassembled WGS sequence"/>
</dbReference>
<proteinExistence type="predicted"/>
<evidence type="ECO:0000259" key="2">
    <source>
        <dbReference type="Pfam" id="PF03107"/>
    </source>
</evidence>
<name>A0AAV3RNR9_LITER</name>
<evidence type="ECO:0000313" key="3">
    <source>
        <dbReference type="EMBL" id="GAA0182974.1"/>
    </source>
</evidence>
<organism evidence="3 4">
    <name type="scientific">Lithospermum erythrorhizon</name>
    <name type="common">Purple gromwell</name>
    <name type="synonym">Lithospermum officinale var. erythrorhizon</name>
    <dbReference type="NCBI Taxonomy" id="34254"/>
    <lineage>
        <taxon>Eukaryota</taxon>
        <taxon>Viridiplantae</taxon>
        <taxon>Streptophyta</taxon>
        <taxon>Embryophyta</taxon>
        <taxon>Tracheophyta</taxon>
        <taxon>Spermatophyta</taxon>
        <taxon>Magnoliopsida</taxon>
        <taxon>eudicotyledons</taxon>
        <taxon>Gunneridae</taxon>
        <taxon>Pentapetalae</taxon>
        <taxon>asterids</taxon>
        <taxon>lamiids</taxon>
        <taxon>Boraginales</taxon>
        <taxon>Boraginaceae</taxon>
        <taxon>Boraginoideae</taxon>
        <taxon>Lithospermeae</taxon>
        <taxon>Lithospermum</taxon>
    </lineage>
</organism>
<dbReference type="PANTHER" id="PTHR46288:SF27">
    <property type="entry name" value="CYSTEINE_HISTIDINE-RICH C1 DOMAIN FAMILY PROTEIN"/>
    <property type="match status" value="1"/>
</dbReference>